<feature type="transmembrane region" description="Helical" evidence="7">
    <location>
        <begin position="125"/>
        <end position="147"/>
    </location>
</feature>
<comment type="similarity">
    <text evidence="2 6">Belongs to the sodium:solute symporter (SSF) (TC 2.A.21) family.</text>
</comment>
<comment type="subcellular location">
    <subcellularLocation>
        <location evidence="1">Membrane</location>
        <topology evidence="1">Multi-pass membrane protein</topology>
    </subcellularLocation>
</comment>
<accession>A0ABU9HMN6</accession>
<feature type="transmembrane region" description="Helical" evidence="7">
    <location>
        <begin position="186"/>
        <end position="205"/>
    </location>
</feature>
<proteinExistence type="inferred from homology"/>
<feature type="transmembrane region" description="Helical" evidence="7">
    <location>
        <begin position="75"/>
        <end position="104"/>
    </location>
</feature>
<evidence type="ECO:0000256" key="2">
    <source>
        <dbReference type="ARBA" id="ARBA00006434"/>
    </source>
</evidence>
<dbReference type="EMBL" id="JBBYHU010000019">
    <property type="protein sequence ID" value="MEL1241410.1"/>
    <property type="molecule type" value="Genomic_DNA"/>
</dbReference>
<dbReference type="InterPro" id="IPR038377">
    <property type="entry name" value="Na/Glc_symporter_sf"/>
</dbReference>
<gene>
    <name evidence="8" type="ORF">AAEO59_10160</name>
</gene>
<name>A0ABU9HMN6_9FLAO</name>
<dbReference type="CDD" id="cd10325">
    <property type="entry name" value="SLC5sbd_vSGLT"/>
    <property type="match status" value="1"/>
</dbReference>
<evidence type="ECO:0000256" key="7">
    <source>
        <dbReference type="SAM" id="Phobius"/>
    </source>
</evidence>
<evidence type="ECO:0000256" key="4">
    <source>
        <dbReference type="ARBA" id="ARBA00022989"/>
    </source>
</evidence>
<protein>
    <submittedName>
        <fullName evidence="8">Sodium/sugar symporter</fullName>
    </submittedName>
</protein>
<evidence type="ECO:0000256" key="5">
    <source>
        <dbReference type="ARBA" id="ARBA00023136"/>
    </source>
</evidence>
<keyword evidence="4 7" id="KW-1133">Transmembrane helix</keyword>
<evidence type="ECO:0000313" key="9">
    <source>
        <dbReference type="Proteomes" id="UP001398556"/>
    </source>
</evidence>
<keyword evidence="3 7" id="KW-0812">Transmembrane</keyword>
<feature type="transmembrane region" description="Helical" evidence="7">
    <location>
        <begin position="159"/>
        <end position="179"/>
    </location>
</feature>
<dbReference type="PANTHER" id="PTHR11819">
    <property type="entry name" value="SOLUTE CARRIER FAMILY 5"/>
    <property type="match status" value="1"/>
</dbReference>
<dbReference type="InterPro" id="IPR001734">
    <property type="entry name" value="Na/solute_symporter"/>
</dbReference>
<dbReference type="Gene3D" id="1.20.1730.10">
    <property type="entry name" value="Sodium/glucose cotransporter"/>
    <property type="match status" value="1"/>
</dbReference>
<feature type="transmembrane region" description="Helical" evidence="7">
    <location>
        <begin position="542"/>
        <end position="560"/>
    </location>
</feature>
<dbReference type="PANTHER" id="PTHR11819:SF195">
    <property type="entry name" value="SODIUM_GLUCOSE COTRANSPORTER 4"/>
    <property type="match status" value="1"/>
</dbReference>
<feature type="transmembrane region" description="Helical" evidence="7">
    <location>
        <begin position="395"/>
        <end position="412"/>
    </location>
</feature>
<feature type="transmembrane region" description="Helical" evidence="7">
    <location>
        <begin position="432"/>
        <end position="448"/>
    </location>
</feature>
<feature type="transmembrane region" description="Helical" evidence="7">
    <location>
        <begin position="40"/>
        <end position="63"/>
    </location>
</feature>
<evidence type="ECO:0000256" key="6">
    <source>
        <dbReference type="RuleBase" id="RU362091"/>
    </source>
</evidence>
<dbReference type="Pfam" id="PF00474">
    <property type="entry name" value="SSF"/>
    <property type="match status" value="1"/>
</dbReference>
<feature type="transmembrane region" description="Helical" evidence="7">
    <location>
        <begin position="295"/>
        <end position="320"/>
    </location>
</feature>
<dbReference type="PROSITE" id="PS50283">
    <property type="entry name" value="NA_SOLUT_SYMP_3"/>
    <property type="match status" value="1"/>
</dbReference>
<organism evidence="8 9">
    <name type="scientific">Flavobacterium flavipallidum</name>
    <dbReference type="NCBI Taxonomy" id="3139140"/>
    <lineage>
        <taxon>Bacteria</taxon>
        <taxon>Pseudomonadati</taxon>
        <taxon>Bacteroidota</taxon>
        <taxon>Flavobacteriia</taxon>
        <taxon>Flavobacteriales</taxon>
        <taxon>Flavobacteriaceae</taxon>
        <taxon>Flavobacterium</taxon>
    </lineage>
</organism>
<feature type="transmembrane region" description="Helical" evidence="7">
    <location>
        <begin position="7"/>
        <end position="28"/>
    </location>
</feature>
<feature type="transmembrane region" description="Helical" evidence="7">
    <location>
        <begin position="497"/>
        <end position="521"/>
    </location>
</feature>
<evidence type="ECO:0000313" key="8">
    <source>
        <dbReference type="EMBL" id="MEL1241410.1"/>
    </source>
</evidence>
<reference evidence="8 9" key="1">
    <citation type="submission" date="2024-04" db="EMBL/GenBank/DDBJ databases">
        <title>Flavobacterium sp. DGU99 16S ribosomal RNA gene Genome sequencing and assembly.</title>
        <authorList>
            <person name="Park S."/>
        </authorList>
    </citation>
    <scope>NUCLEOTIDE SEQUENCE [LARGE SCALE GENOMIC DNA]</scope>
    <source>
        <strain evidence="8 9">DGU99</strain>
    </source>
</reference>
<dbReference type="RefSeq" id="WP_341700626.1">
    <property type="nucleotide sequence ID" value="NZ_JBBYHU010000019.1"/>
</dbReference>
<keyword evidence="9" id="KW-1185">Reference proteome</keyword>
<evidence type="ECO:0000256" key="3">
    <source>
        <dbReference type="ARBA" id="ARBA00022692"/>
    </source>
</evidence>
<feature type="transmembrane region" description="Helical" evidence="7">
    <location>
        <begin position="253"/>
        <end position="274"/>
    </location>
</feature>
<evidence type="ECO:0000256" key="1">
    <source>
        <dbReference type="ARBA" id="ARBA00004141"/>
    </source>
</evidence>
<sequence length="561" mass="61239">MSSSLEFADYAVFIVYFLIVSIYGYIIYRKREKNEHDAKAYFLAEGTLTWWAIGASLIASNISAEQFIGMSGEGFFLGIAVAAYEWVAAIALIIIAIWFIPVYLKNKIYTMPQFLTTRYNETTALIMAVFWLFLYVFVNLTSILYLGAVAINGLAGGEYLHAIMLGLAIFALIISLGGMKVVAYTDVIQVAVLIIGGLVTSYIALTTVGEYFGVGKDAIAGFNVLMQEAPEHFKMIIPRPTATSTQLEIDKYLTFPGILSYLAGIWIINLNYWGCNQYITQRALGADLTTARTGILFAGLLKLLMPVIVMLPGIAAYVLYQGGHLPQLVGGKDGAYSAMLTFLPTGLKGLSVAALTAAIVASLAGKVNSISTIYTLDVHKKYIQKGASDRAQVNIGRYAVFASMVLAVLFTWNDVLGIGGVGGFTYIQKYTGFISPGVFAMFFLGMFWKRTTGTAAIVGVLAGFLLSVLFNEYAPALFGNETFLYTAYANGKGAFEIPFHICMGLSFMFTMLLMIGVSFAGPKVNPKAFELDTEMFKVKPQTTVLIIITLLIIAALYVKFW</sequence>
<dbReference type="NCBIfam" id="TIGR00813">
    <property type="entry name" value="sss"/>
    <property type="match status" value="1"/>
</dbReference>
<keyword evidence="5 7" id="KW-0472">Membrane</keyword>
<feature type="transmembrane region" description="Helical" evidence="7">
    <location>
        <begin position="349"/>
        <end position="374"/>
    </location>
</feature>
<comment type="caution">
    <text evidence="8">The sequence shown here is derived from an EMBL/GenBank/DDBJ whole genome shotgun (WGS) entry which is preliminary data.</text>
</comment>
<dbReference type="Proteomes" id="UP001398556">
    <property type="component" value="Unassembled WGS sequence"/>
</dbReference>
<feature type="transmembrane region" description="Helical" evidence="7">
    <location>
        <begin position="455"/>
        <end position="477"/>
    </location>
</feature>